<sequence length="175" mass="19998">MQSSYSEYFPERLDLPAVDDTDIDAIAELEQELFGQGAWSRAAVEQEFLAPDRTYFVVRNDERRIIAYAGFWFDGDDAEIMTIGVEESYQGRHIAVRLMKAMKEEARTCGAQRMLLEVAVNNAPALALYEKYGFTTIGVRKHYYQPENVDAYTMACTIDKENSRLLRNPVGFSIK</sequence>
<dbReference type="RefSeq" id="WP_377938527.1">
    <property type="nucleotide sequence ID" value="NZ_JBHTHQ010000021.1"/>
</dbReference>
<keyword evidence="2 4" id="KW-0012">Acyltransferase</keyword>
<evidence type="ECO:0000259" key="3">
    <source>
        <dbReference type="PROSITE" id="PS51186"/>
    </source>
</evidence>
<dbReference type="InterPro" id="IPR016181">
    <property type="entry name" value="Acyl_CoA_acyltransferase"/>
</dbReference>
<dbReference type="PANTHER" id="PTHR43877">
    <property type="entry name" value="AMINOALKYLPHOSPHONATE N-ACETYLTRANSFERASE-RELATED-RELATED"/>
    <property type="match status" value="1"/>
</dbReference>
<dbReference type="PROSITE" id="PS51186">
    <property type="entry name" value="GNAT"/>
    <property type="match status" value="1"/>
</dbReference>
<proteinExistence type="predicted"/>
<evidence type="ECO:0000256" key="1">
    <source>
        <dbReference type="ARBA" id="ARBA00022679"/>
    </source>
</evidence>
<accession>A0ABW2Y3M6</accession>
<evidence type="ECO:0000256" key="2">
    <source>
        <dbReference type="ARBA" id="ARBA00023315"/>
    </source>
</evidence>
<dbReference type="CDD" id="cd04301">
    <property type="entry name" value="NAT_SF"/>
    <property type="match status" value="1"/>
</dbReference>
<dbReference type="GO" id="GO:0005840">
    <property type="term" value="C:ribosome"/>
    <property type="evidence" value="ECO:0007669"/>
    <property type="project" value="UniProtKB-KW"/>
</dbReference>
<dbReference type="PANTHER" id="PTHR43877:SF2">
    <property type="entry name" value="AMINOALKYLPHOSPHONATE N-ACETYLTRANSFERASE-RELATED"/>
    <property type="match status" value="1"/>
</dbReference>
<reference evidence="5" key="1">
    <citation type="journal article" date="2019" name="Int. J. Syst. Evol. Microbiol.">
        <title>The Global Catalogue of Microorganisms (GCM) 10K type strain sequencing project: providing services to taxonomists for standard genome sequencing and annotation.</title>
        <authorList>
            <consortium name="The Broad Institute Genomics Platform"/>
            <consortium name="The Broad Institute Genome Sequencing Center for Infectious Disease"/>
            <person name="Wu L."/>
            <person name="Ma J."/>
        </authorList>
    </citation>
    <scope>NUCLEOTIDE SEQUENCE [LARGE SCALE GENOMIC DNA]</scope>
    <source>
        <strain evidence="5">CCM 8604</strain>
    </source>
</reference>
<keyword evidence="1 4" id="KW-0808">Transferase</keyword>
<dbReference type="InterPro" id="IPR000182">
    <property type="entry name" value="GNAT_dom"/>
</dbReference>
<keyword evidence="5" id="KW-1185">Reference proteome</keyword>
<dbReference type="NCBIfam" id="TIGR01575">
    <property type="entry name" value="rimI"/>
    <property type="match status" value="1"/>
</dbReference>
<keyword evidence="4" id="KW-0687">Ribonucleoprotein</keyword>
<gene>
    <name evidence="4" type="primary">rimI</name>
    <name evidence="4" type="ORF">ACFQY8_03510</name>
</gene>
<dbReference type="EC" id="2.3.1.266" evidence="4"/>
<feature type="domain" description="N-acetyltransferase" evidence="3">
    <location>
        <begin position="13"/>
        <end position="159"/>
    </location>
</feature>
<evidence type="ECO:0000313" key="5">
    <source>
        <dbReference type="Proteomes" id="UP001597036"/>
    </source>
</evidence>
<keyword evidence="4" id="KW-0689">Ribosomal protein</keyword>
<dbReference type="InterPro" id="IPR006464">
    <property type="entry name" value="AcTrfase_RimI/Ard1"/>
</dbReference>
<dbReference type="GO" id="GO:0008999">
    <property type="term" value="F:protein-N-terminal-alanine acetyltransferase activity"/>
    <property type="evidence" value="ECO:0007669"/>
    <property type="project" value="UniProtKB-EC"/>
</dbReference>
<name>A0ABW2Y3M6_9BIFI</name>
<dbReference type="EMBL" id="JBHTHQ010000021">
    <property type="protein sequence ID" value="MFD0704814.1"/>
    <property type="molecule type" value="Genomic_DNA"/>
</dbReference>
<dbReference type="InterPro" id="IPR050832">
    <property type="entry name" value="Bact_Acetyltransf"/>
</dbReference>
<organism evidence="4 5">
    <name type="scientific">Alloscardovia venturai</name>
    <dbReference type="NCBI Taxonomy" id="1769421"/>
    <lineage>
        <taxon>Bacteria</taxon>
        <taxon>Bacillati</taxon>
        <taxon>Actinomycetota</taxon>
        <taxon>Actinomycetes</taxon>
        <taxon>Bifidobacteriales</taxon>
        <taxon>Bifidobacteriaceae</taxon>
        <taxon>Alloscardovia</taxon>
    </lineage>
</organism>
<dbReference type="Gene3D" id="3.40.630.30">
    <property type="match status" value="1"/>
</dbReference>
<dbReference type="SUPFAM" id="SSF55729">
    <property type="entry name" value="Acyl-CoA N-acyltransferases (Nat)"/>
    <property type="match status" value="1"/>
</dbReference>
<protein>
    <submittedName>
        <fullName evidence="4">Ribosomal protein S18-alanine N-acetyltransferase</fullName>
        <ecNumber evidence="4">2.3.1.266</ecNumber>
    </submittedName>
</protein>
<comment type="caution">
    <text evidence="4">The sequence shown here is derived from an EMBL/GenBank/DDBJ whole genome shotgun (WGS) entry which is preliminary data.</text>
</comment>
<evidence type="ECO:0000313" key="4">
    <source>
        <dbReference type="EMBL" id="MFD0704814.1"/>
    </source>
</evidence>
<dbReference type="Proteomes" id="UP001597036">
    <property type="component" value="Unassembled WGS sequence"/>
</dbReference>
<dbReference type="Pfam" id="PF00583">
    <property type="entry name" value="Acetyltransf_1"/>
    <property type="match status" value="1"/>
</dbReference>